<dbReference type="OrthoDB" id="9801052at2"/>
<evidence type="ECO:0000256" key="8">
    <source>
        <dbReference type="HAMAP-Rule" id="MF_00375"/>
    </source>
</evidence>
<feature type="modified residue" description="N6-(pyridoxal phosphate)lysine" evidence="8">
    <location>
        <position position="265"/>
    </location>
</feature>
<evidence type="ECO:0000313" key="10">
    <source>
        <dbReference type="Proteomes" id="UP000198749"/>
    </source>
</evidence>
<protein>
    <recommendedName>
        <fullName evidence="8">Glutamate-1-semialdehyde 2,1-aminomutase</fullName>
        <shortName evidence="8">GSA</shortName>
        <ecNumber evidence="8">5.4.3.8</ecNumber>
    </recommendedName>
    <alternativeName>
        <fullName evidence="8">Glutamate-1-semialdehyde aminotransferase</fullName>
        <shortName evidence="8">GSA-AT</shortName>
    </alternativeName>
</protein>
<evidence type="ECO:0000256" key="3">
    <source>
        <dbReference type="ARBA" id="ARBA00008981"/>
    </source>
</evidence>
<dbReference type="Proteomes" id="UP000198749">
    <property type="component" value="Unassembled WGS sequence"/>
</dbReference>
<dbReference type="InterPro" id="IPR049704">
    <property type="entry name" value="Aminotrans_3_PPA_site"/>
</dbReference>
<dbReference type="InterPro" id="IPR005814">
    <property type="entry name" value="Aminotrans_3"/>
</dbReference>
<dbReference type="Gene3D" id="3.40.640.10">
    <property type="entry name" value="Type I PLP-dependent aspartate aminotransferase-like (Major domain)"/>
    <property type="match status" value="1"/>
</dbReference>
<dbReference type="PANTHER" id="PTHR43713">
    <property type="entry name" value="GLUTAMATE-1-SEMIALDEHYDE 2,1-AMINOMUTASE"/>
    <property type="match status" value="1"/>
</dbReference>
<keyword evidence="7 8" id="KW-0627">Porphyrin biosynthesis</keyword>
<dbReference type="RefSeq" id="WP_091361651.1">
    <property type="nucleotide sequence ID" value="NZ_AP025284.1"/>
</dbReference>
<dbReference type="EC" id="5.4.3.8" evidence="8"/>
<dbReference type="CDD" id="cd00610">
    <property type="entry name" value="OAT_like"/>
    <property type="match status" value="1"/>
</dbReference>
<dbReference type="SUPFAM" id="SSF53383">
    <property type="entry name" value="PLP-dependent transferases"/>
    <property type="match status" value="1"/>
</dbReference>
<accession>A0A1H9LGQ5</accession>
<dbReference type="UniPathway" id="UPA00251">
    <property type="reaction ID" value="UER00317"/>
</dbReference>
<proteinExistence type="inferred from homology"/>
<evidence type="ECO:0000313" key="9">
    <source>
        <dbReference type="EMBL" id="SER10570.1"/>
    </source>
</evidence>
<keyword evidence="8" id="KW-0963">Cytoplasm</keyword>
<keyword evidence="5 8" id="KW-0663">Pyridoxal phosphate</keyword>
<name>A0A1H9LGQ5_9GAMM</name>
<dbReference type="AlphaFoldDB" id="A0A1H9LGQ5"/>
<comment type="pathway">
    <text evidence="2">Porphyrin-containing compound metabolism; protoporphyrin-IX biosynthesis; 5-aminolevulinate from L-glutamyl-tRNA(Glu): step 2/2.</text>
</comment>
<dbReference type="InterPro" id="IPR004639">
    <property type="entry name" value="4pyrrol_synth_GluAld_NH2Trfase"/>
</dbReference>
<evidence type="ECO:0000256" key="7">
    <source>
        <dbReference type="ARBA" id="ARBA00023244"/>
    </source>
</evidence>
<sequence length="429" mass="45754">MSRSESLFQAAQAHIPGGVNSPVRAFKGVGGTPIFFKRGEAAYLFDEDDNKYIDYVGSWGPMILGHSHPAVMDAVRNVMDSGLGFGAPTAIEIDMADKVCEMMPGMDLVRMVNSGTEATMSAIRLARGYTRRDKIVKFEGCYHGHSDSLLVKAGSGMLTLGEPSSPGVPASLAEHTITLTYNDLDNVREAFAEAGNEIACIIVEPVAGNMNCIPPVPGFLEGLRDICDQYGTVLILDEVMTGFRVSLTGAQGYYGVIPDLTTMGKVIGGGLPVGAFGGKREIMEHISPLGPVYQAGTLSGNPLAMAAGLAMLTALQEEGFHEKLSAKTELLTQGFEAMALRHGVPFTTTQVGGMFGLFFTDQEQVTCFAEVMKCDADKFGRFFHGMLDEGIYLAPSAFEAGFMSQAHTEADINATIEAAGRVFARLAAE</sequence>
<comment type="subunit">
    <text evidence="4 8">Homodimer.</text>
</comment>
<evidence type="ECO:0000256" key="5">
    <source>
        <dbReference type="ARBA" id="ARBA00022898"/>
    </source>
</evidence>
<dbReference type="GO" id="GO:0005737">
    <property type="term" value="C:cytoplasm"/>
    <property type="evidence" value="ECO:0007669"/>
    <property type="project" value="UniProtKB-SubCell"/>
</dbReference>
<dbReference type="FunFam" id="3.40.640.10:FF:000021">
    <property type="entry name" value="Glutamate-1-semialdehyde 2,1-aminomutase"/>
    <property type="match status" value="1"/>
</dbReference>
<dbReference type="PROSITE" id="PS00600">
    <property type="entry name" value="AA_TRANSFER_CLASS_3"/>
    <property type="match status" value="1"/>
</dbReference>
<dbReference type="InterPro" id="IPR015422">
    <property type="entry name" value="PyrdxlP-dep_Trfase_small"/>
</dbReference>
<comment type="cofactor">
    <cofactor evidence="1 8">
        <name>pyridoxal 5'-phosphate</name>
        <dbReference type="ChEBI" id="CHEBI:597326"/>
    </cofactor>
</comment>
<evidence type="ECO:0000256" key="4">
    <source>
        <dbReference type="ARBA" id="ARBA00011738"/>
    </source>
</evidence>
<comment type="catalytic activity">
    <reaction evidence="8">
        <text>(S)-4-amino-5-oxopentanoate = 5-aminolevulinate</text>
        <dbReference type="Rhea" id="RHEA:14265"/>
        <dbReference type="ChEBI" id="CHEBI:57501"/>
        <dbReference type="ChEBI" id="CHEBI:356416"/>
        <dbReference type="EC" id="5.4.3.8"/>
    </reaction>
</comment>
<evidence type="ECO:0000256" key="2">
    <source>
        <dbReference type="ARBA" id="ARBA00004819"/>
    </source>
</evidence>
<dbReference type="HAMAP" id="MF_00375">
    <property type="entry name" value="HemL_aminotrans_3"/>
    <property type="match status" value="1"/>
</dbReference>
<dbReference type="Gene3D" id="3.90.1150.10">
    <property type="entry name" value="Aspartate Aminotransferase, domain 1"/>
    <property type="match status" value="1"/>
</dbReference>
<keyword evidence="6 8" id="KW-0413">Isomerase</keyword>
<evidence type="ECO:0000256" key="6">
    <source>
        <dbReference type="ARBA" id="ARBA00023235"/>
    </source>
</evidence>
<comment type="similarity">
    <text evidence="3 8">Belongs to the class-III pyridoxal-phosphate-dependent aminotransferase family. HemL subfamily.</text>
</comment>
<dbReference type="Pfam" id="PF00202">
    <property type="entry name" value="Aminotran_3"/>
    <property type="match status" value="1"/>
</dbReference>
<dbReference type="STRING" id="355243.SAMN03080615_03941"/>
<keyword evidence="10" id="KW-1185">Reference proteome</keyword>
<organism evidence="9 10">
    <name type="scientific">Amphritea atlantica</name>
    <dbReference type="NCBI Taxonomy" id="355243"/>
    <lineage>
        <taxon>Bacteria</taxon>
        <taxon>Pseudomonadati</taxon>
        <taxon>Pseudomonadota</taxon>
        <taxon>Gammaproteobacteria</taxon>
        <taxon>Oceanospirillales</taxon>
        <taxon>Oceanospirillaceae</taxon>
        <taxon>Amphritea</taxon>
    </lineage>
</organism>
<reference evidence="10" key="1">
    <citation type="submission" date="2016-10" db="EMBL/GenBank/DDBJ databases">
        <authorList>
            <person name="Varghese N."/>
            <person name="Submissions S."/>
        </authorList>
    </citation>
    <scope>NUCLEOTIDE SEQUENCE [LARGE SCALE GENOMIC DNA]</scope>
    <source>
        <strain evidence="10">DSM 18887</strain>
    </source>
</reference>
<dbReference type="InterPro" id="IPR015421">
    <property type="entry name" value="PyrdxlP-dep_Trfase_major"/>
</dbReference>
<evidence type="ECO:0000256" key="1">
    <source>
        <dbReference type="ARBA" id="ARBA00001933"/>
    </source>
</evidence>
<gene>
    <name evidence="8" type="primary">hemL</name>
    <name evidence="9" type="ORF">SAMN03080615_03941</name>
</gene>
<dbReference type="GO" id="GO:0042286">
    <property type="term" value="F:glutamate-1-semialdehyde 2,1-aminomutase activity"/>
    <property type="evidence" value="ECO:0007669"/>
    <property type="project" value="UniProtKB-UniRule"/>
</dbReference>
<dbReference type="FunFam" id="3.90.1150.10:FF:000012">
    <property type="entry name" value="Glutamate-1-semialdehyde 2,1-aminomutase"/>
    <property type="match status" value="1"/>
</dbReference>
<dbReference type="GO" id="GO:0006782">
    <property type="term" value="P:protoporphyrinogen IX biosynthetic process"/>
    <property type="evidence" value="ECO:0007669"/>
    <property type="project" value="UniProtKB-UniRule"/>
</dbReference>
<comment type="subcellular location">
    <subcellularLocation>
        <location evidence="8">Cytoplasm</location>
    </subcellularLocation>
</comment>
<dbReference type="NCBIfam" id="NF000818">
    <property type="entry name" value="PRK00062.1"/>
    <property type="match status" value="1"/>
</dbReference>
<dbReference type="GO" id="GO:0008483">
    <property type="term" value="F:transaminase activity"/>
    <property type="evidence" value="ECO:0007669"/>
    <property type="project" value="InterPro"/>
</dbReference>
<dbReference type="InterPro" id="IPR015424">
    <property type="entry name" value="PyrdxlP-dep_Trfase"/>
</dbReference>
<dbReference type="NCBIfam" id="TIGR00713">
    <property type="entry name" value="hemL"/>
    <property type="match status" value="1"/>
</dbReference>
<dbReference type="EMBL" id="FOGB01000017">
    <property type="protein sequence ID" value="SER10570.1"/>
    <property type="molecule type" value="Genomic_DNA"/>
</dbReference>
<dbReference type="GO" id="GO:0030170">
    <property type="term" value="F:pyridoxal phosphate binding"/>
    <property type="evidence" value="ECO:0007669"/>
    <property type="project" value="InterPro"/>
</dbReference>
<dbReference type="PANTHER" id="PTHR43713:SF3">
    <property type="entry name" value="GLUTAMATE-1-SEMIALDEHYDE 2,1-AMINOMUTASE 1, CHLOROPLASTIC-RELATED"/>
    <property type="match status" value="1"/>
</dbReference>